<protein>
    <submittedName>
        <fullName evidence="1">Uncharacterized protein</fullName>
    </submittedName>
</protein>
<dbReference type="EMBL" id="ML213595">
    <property type="protein sequence ID" value="TFK40944.1"/>
    <property type="molecule type" value="Genomic_DNA"/>
</dbReference>
<organism evidence="1 2">
    <name type="scientific">Crucibulum laeve</name>
    <dbReference type="NCBI Taxonomy" id="68775"/>
    <lineage>
        <taxon>Eukaryota</taxon>
        <taxon>Fungi</taxon>
        <taxon>Dikarya</taxon>
        <taxon>Basidiomycota</taxon>
        <taxon>Agaricomycotina</taxon>
        <taxon>Agaricomycetes</taxon>
        <taxon>Agaricomycetidae</taxon>
        <taxon>Agaricales</taxon>
        <taxon>Agaricineae</taxon>
        <taxon>Nidulariaceae</taxon>
        <taxon>Crucibulum</taxon>
    </lineage>
</organism>
<accession>A0A5C3M668</accession>
<gene>
    <name evidence="1" type="ORF">BDQ12DRAFT_678636</name>
</gene>
<evidence type="ECO:0000313" key="2">
    <source>
        <dbReference type="Proteomes" id="UP000308652"/>
    </source>
</evidence>
<name>A0A5C3M668_9AGAR</name>
<keyword evidence="2" id="KW-1185">Reference proteome</keyword>
<sequence>MRMENVVPWCAIVCLSASAVRLCRLSGLAILSLRATHTRDQIKVILLVVPQGSHLLTLNGRNTYIYKIPASRLTEALLQFWGTNRAPFSLNLSAGLLSLCCI</sequence>
<proteinExistence type="predicted"/>
<dbReference type="AlphaFoldDB" id="A0A5C3M668"/>
<dbReference type="Proteomes" id="UP000308652">
    <property type="component" value="Unassembled WGS sequence"/>
</dbReference>
<reference evidence="1 2" key="1">
    <citation type="journal article" date="2019" name="Nat. Ecol. Evol.">
        <title>Megaphylogeny resolves global patterns of mushroom evolution.</title>
        <authorList>
            <person name="Varga T."/>
            <person name="Krizsan K."/>
            <person name="Foldi C."/>
            <person name="Dima B."/>
            <person name="Sanchez-Garcia M."/>
            <person name="Sanchez-Ramirez S."/>
            <person name="Szollosi G.J."/>
            <person name="Szarkandi J.G."/>
            <person name="Papp V."/>
            <person name="Albert L."/>
            <person name="Andreopoulos W."/>
            <person name="Angelini C."/>
            <person name="Antonin V."/>
            <person name="Barry K.W."/>
            <person name="Bougher N.L."/>
            <person name="Buchanan P."/>
            <person name="Buyck B."/>
            <person name="Bense V."/>
            <person name="Catcheside P."/>
            <person name="Chovatia M."/>
            <person name="Cooper J."/>
            <person name="Damon W."/>
            <person name="Desjardin D."/>
            <person name="Finy P."/>
            <person name="Geml J."/>
            <person name="Haridas S."/>
            <person name="Hughes K."/>
            <person name="Justo A."/>
            <person name="Karasinski D."/>
            <person name="Kautmanova I."/>
            <person name="Kiss B."/>
            <person name="Kocsube S."/>
            <person name="Kotiranta H."/>
            <person name="LaButti K.M."/>
            <person name="Lechner B.E."/>
            <person name="Liimatainen K."/>
            <person name="Lipzen A."/>
            <person name="Lukacs Z."/>
            <person name="Mihaltcheva S."/>
            <person name="Morgado L.N."/>
            <person name="Niskanen T."/>
            <person name="Noordeloos M.E."/>
            <person name="Ohm R.A."/>
            <person name="Ortiz-Santana B."/>
            <person name="Ovrebo C."/>
            <person name="Racz N."/>
            <person name="Riley R."/>
            <person name="Savchenko A."/>
            <person name="Shiryaev A."/>
            <person name="Soop K."/>
            <person name="Spirin V."/>
            <person name="Szebenyi C."/>
            <person name="Tomsovsky M."/>
            <person name="Tulloss R.E."/>
            <person name="Uehling J."/>
            <person name="Grigoriev I.V."/>
            <person name="Vagvolgyi C."/>
            <person name="Papp T."/>
            <person name="Martin F.M."/>
            <person name="Miettinen O."/>
            <person name="Hibbett D.S."/>
            <person name="Nagy L.G."/>
        </authorList>
    </citation>
    <scope>NUCLEOTIDE SEQUENCE [LARGE SCALE GENOMIC DNA]</scope>
    <source>
        <strain evidence="1 2">CBS 166.37</strain>
    </source>
</reference>
<evidence type="ECO:0000313" key="1">
    <source>
        <dbReference type="EMBL" id="TFK40944.1"/>
    </source>
</evidence>